<evidence type="ECO:0000313" key="2">
    <source>
        <dbReference type="EMBL" id="CAB4154786.1"/>
    </source>
</evidence>
<dbReference type="EMBL" id="LR796299">
    <property type="protein sequence ID" value="CAB4135323.1"/>
    <property type="molecule type" value="Genomic_DNA"/>
</dbReference>
<evidence type="ECO:0000313" key="1">
    <source>
        <dbReference type="EMBL" id="CAB4135323.1"/>
    </source>
</evidence>
<accession>A0A6J5N9S4</accession>
<name>A0A6J5N9S4_9CAUD</name>
<organism evidence="2">
    <name type="scientific">uncultured Caudovirales phage</name>
    <dbReference type="NCBI Taxonomy" id="2100421"/>
    <lineage>
        <taxon>Viruses</taxon>
        <taxon>Duplodnaviria</taxon>
        <taxon>Heunggongvirae</taxon>
        <taxon>Uroviricota</taxon>
        <taxon>Caudoviricetes</taxon>
        <taxon>Peduoviridae</taxon>
        <taxon>Maltschvirus</taxon>
        <taxon>Maltschvirus maltsch</taxon>
    </lineage>
</organism>
<protein>
    <submittedName>
        <fullName evidence="2">Uncharacterized protein</fullName>
    </submittedName>
</protein>
<gene>
    <name evidence="1" type="ORF">UFOVP284_23</name>
    <name evidence="2" type="ORF">UFOVP646_33</name>
</gene>
<proteinExistence type="predicted"/>
<dbReference type="EMBL" id="LR796616">
    <property type="protein sequence ID" value="CAB4154786.1"/>
    <property type="molecule type" value="Genomic_DNA"/>
</dbReference>
<sequence length="131" mass="14945">MRAELLTTLTTLLNTTGIAISNELPWTSGNEPLYLKNMKRVYLGPEQRVDEDLMPILNGNNVKRRQTIVRGYLAIDAKNQPAGLDNALSAIKLARDAQVFDQSYERFVEYTTEITGDVTIYTIEYKFRNIE</sequence>
<reference evidence="2" key="1">
    <citation type="submission" date="2020-04" db="EMBL/GenBank/DDBJ databases">
        <authorList>
            <person name="Chiriac C."/>
            <person name="Salcher M."/>
            <person name="Ghai R."/>
            <person name="Kavagutti S V."/>
        </authorList>
    </citation>
    <scope>NUCLEOTIDE SEQUENCE</scope>
</reference>